<dbReference type="SUPFAM" id="SSF51905">
    <property type="entry name" value="FAD/NAD(P)-binding domain"/>
    <property type="match status" value="1"/>
</dbReference>
<feature type="binding site" evidence="3">
    <location>
        <position position="229"/>
    </location>
    <ligand>
        <name>FAD</name>
        <dbReference type="ChEBI" id="CHEBI:57692"/>
    </ligand>
</feature>
<dbReference type="Proteomes" id="UP001283341">
    <property type="component" value="Unassembled WGS sequence"/>
</dbReference>
<keyword evidence="8" id="KW-1185">Reference proteome</keyword>
<evidence type="ECO:0000256" key="4">
    <source>
        <dbReference type="RuleBase" id="RU003968"/>
    </source>
</evidence>
<feature type="active site" description="Proton donor" evidence="2">
    <location>
        <position position="493"/>
    </location>
</feature>
<dbReference type="Gene3D" id="3.30.560.10">
    <property type="entry name" value="Glucose Oxidase, domain 3"/>
    <property type="match status" value="1"/>
</dbReference>
<feature type="domain" description="Glucose-methanol-choline oxidoreductase N-terminal" evidence="5">
    <location>
        <begin position="84"/>
        <end position="107"/>
    </location>
</feature>
<feature type="binding site" evidence="3">
    <location>
        <position position="86"/>
    </location>
    <ligand>
        <name>FAD</name>
        <dbReference type="ChEBI" id="CHEBI:57692"/>
    </ligand>
</feature>
<dbReference type="SUPFAM" id="SSF54373">
    <property type="entry name" value="FAD-linked reductases, C-terminal domain"/>
    <property type="match status" value="1"/>
</dbReference>
<organism evidence="7 8">
    <name type="scientific">Apodospora peruviana</name>
    <dbReference type="NCBI Taxonomy" id="516989"/>
    <lineage>
        <taxon>Eukaryota</taxon>
        <taxon>Fungi</taxon>
        <taxon>Dikarya</taxon>
        <taxon>Ascomycota</taxon>
        <taxon>Pezizomycotina</taxon>
        <taxon>Sordariomycetes</taxon>
        <taxon>Sordariomycetidae</taxon>
        <taxon>Sordariales</taxon>
        <taxon>Lasiosphaeriaceae</taxon>
        <taxon>Apodospora</taxon>
    </lineage>
</organism>
<feature type="binding site" evidence="3">
    <location>
        <begin position="532"/>
        <end position="533"/>
    </location>
    <ligand>
        <name>FAD</name>
        <dbReference type="ChEBI" id="CHEBI:57692"/>
    </ligand>
</feature>
<dbReference type="Pfam" id="PF05199">
    <property type="entry name" value="GMC_oxred_C"/>
    <property type="match status" value="1"/>
</dbReference>
<evidence type="ECO:0000313" key="8">
    <source>
        <dbReference type="Proteomes" id="UP001283341"/>
    </source>
</evidence>
<gene>
    <name evidence="7" type="ORF">B0H66DRAFT_356897</name>
</gene>
<reference evidence="7" key="2">
    <citation type="submission" date="2023-06" db="EMBL/GenBank/DDBJ databases">
        <authorList>
            <consortium name="Lawrence Berkeley National Laboratory"/>
            <person name="Haridas S."/>
            <person name="Hensen N."/>
            <person name="Bonometti L."/>
            <person name="Westerberg I."/>
            <person name="Brannstrom I.O."/>
            <person name="Guillou S."/>
            <person name="Cros-Aarteil S."/>
            <person name="Calhoun S."/>
            <person name="Kuo A."/>
            <person name="Mondo S."/>
            <person name="Pangilinan J."/>
            <person name="Riley R."/>
            <person name="Labutti K."/>
            <person name="Andreopoulos B."/>
            <person name="Lipzen A."/>
            <person name="Chen C."/>
            <person name="Yanf M."/>
            <person name="Daum C."/>
            <person name="Ng V."/>
            <person name="Clum A."/>
            <person name="Steindorff A."/>
            <person name="Ohm R."/>
            <person name="Martin F."/>
            <person name="Silar P."/>
            <person name="Natvig D."/>
            <person name="Lalanne C."/>
            <person name="Gautier V."/>
            <person name="Ament-Velasquez S.L."/>
            <person name="Kruys A."/>
            <person name="Hutchinson M.I."/>
            <person name="Powell A.J."/>
            <person name="Barry K."/>
            <person name="Miller A.N."/>
            <person name="Grigoriev I.V."/>
            <person name="Debuchy R."/>
            <person name="Gladieux P."/>
            <person name="Thoren M.H."/>
            <person name="Johannesson H."/>
        </authorList>
    </citation>
    <scope>NUCLEOTIDE SEQUENCE</scope>
    <source>
        <strain evidence="7">CBS 118394</strain>
    </source>
</reference>
<dbReference type="GO" id="GO:0016614">
    <property type="term" value="F:oxidoreductase activity, acting on CH-OH group of donors"/>
    <property type="evidence" value="ECO:0007669"/>
    <property type="project" value="InterPro"/>
</dbReference>
<dbReference type="InterPro" id="IPR012132">
    <property type="entry name" value="GMC_OxRdtase"/>
</dbReference>
<dbReference type="PROSITE" id="PS00624">
    <property type="entry name" value="GMC_OXRED_2"/>
    <property type="match status" value="1"/>
</dbReference>
<dbReference type="AlphaFoldDB" id="A0AAE0LZF0"/>
<evidence type="ECO:0000256" key="1">
    <source>
        <dbReference type="ARBA" id="ARBA00010790"/>
    </source>
</evidence>
<comment type="cofactor">
    <cofactor evidence="3">
        <name>FAD</name>
        <dbReference type="ChEBI" id="CHEBI:57692"/>
    </cofactor>
</comment>
<feature type="domain" description="Glucose-methanol-choline oxidoreductase N-terminal" evidence="6">
    <location>
        <begin position="264"/>
        <end position="278"/>
    </location>
</feature>
<dbReference type="PANTHER" id="PTHR11552">
    <property type="entry name" value="GLUCOSE-METHANOL-CHOLINE GMC OXIDOREDUCTASE"/>
    <property type="match status" value="1"/>
</dbReference>
<dbReference type="InterPro" id="IPR007867">
    <property type="entry name" value="GMC_OxRtase_C"/>
</dbReference>
<dbReference type="InterPro" id="IPR036188">
    <property type="entry name" value="FAD/NAD-bd_sf"/>
</dbReference>
<evidence type="ECO:0000256" key="2">
    <source>
        <dbReference type="PIRSR" id="PIRSR000137-1"/>
    </source>
</evidence>
<accession>A0AAE0LZF0</accession>
<evidence type="ECO:0000256" key="3">
    <source>
        <dbReference type="PIRSR" id="PIRSR000137-2"/>
    </source>
</evidence>
<dbReference type="Gene3D" id="3.50.50.60">
    <property type="entry name" value="FAD/NAD(P)-binding domain"/>
    <property type="match status" value="1"/>
</dbReference>
<dbReference type="PROSITE" id="PS00623">
    <property type="entry name" value="GMC_OXRED_1"/>
    <property type="match status" value="1"/>
</dbReference>
<keyword evidence="3 4" id="KW-0274">FAD</keyword>
<comment type="similarity">
    <text evidence="1 4">Belongs to the GMC oxidoreductase family.</text>
</comment>
<comment type="caution">
    <text evidence="7">The sequence shown here is derived from an EMBL/GenBank/DDBJ whole genome shotgun (WGS) entry which is preliminary data.</text>
</comment>
<dbReference type="Pfam" id="PF00732">
    <property type="entry name" value="GMC_oxred_N"/>
    <property type="match status" value="1"/>
</dbReference>
<dbReference type="EMBL" id="JAUEDM010000007">
    <property type="protein sequence ID" value="KAK3313591.1"/>
    <property type="molecule type" value="Genomic_DNA"/>
</dbReference>
<keyword evidence="4" id="KW-0285">Flavoprotein</keyword>
<evidence type="ECO:0000259" key="5">
    <source>
        <dbReference type="PROSITE" id="PS00623"/>
    </source>
</evidence>
<dbReference type="GO" id="GO:0050660">
    <property type="term" value="F:flavin adenine dinucleotide binding"/>
    <property type="evidence" value="ECO:0007669"/>
    <property type="project" value="InterPro"/>
</dbReference>
<evidence type="ECO:0000313" key="7">
    <source>
        <dbReference type="EMBL" id="KAK3313591.1"/>
    </source>
</evidence>
<protein>
    <submittedName>
        <fullName evidence="7">Choline dehydrogenase</fullName>
    </submittedName>
</protein>
<sequence length="552" mass="59002">MADLTADYIVVGGGLTGCVIASRLSKSEEKPKVVLIEAGTDPTGNQAATGFLTGLSLVGGEYDYVYKSEPDPNTANRVHDLHAGKVLGGGSIINFGGWLRADAGDYDEWARMVGDNSWSHKEFKPWLQKVEHFHESADGAPKNGDNGFDGPMHVYPISASTSGARKYLLREPVKQAWTELSVPLNLRKTNGSIAGLAEFCENADPEGMRQPSYKVYPLDDVQVLTNTAVSKVIFSDDGTTTTTGVEIGTEKIITARKEVILCAGAYRTPQLLMLSGVGPAATLAEHKIPVVHDSPHVGGNLHDHFAIYLAFRLRDPAQGYALGSAHPVWTENPALFKYLPWDWIVSEPAPADIVAKHPADLENDPKRVLSEIILLYVNPGIPGIANDGSHIATSTMLLRPTSRGSVTIRSANPADPPRIVPNYFSTALDRDVLVHATRRTLKALLATEALAPIIETETPPQLSGLPALEPLTADASDAAIEERIRGTGTQHAHSGGTAAMGTVVDSQGRVLGVKRLRVADASIIPIPLGGHPQATLYAMAERLASLVLGEDS</sequence>
<evidence type="ECO:0000259" key="6">
    <source>
        <dbReference type="PROSITE" id="PS00624"/>
    </source>
</evidence>
<dbReference type="PANTHER" id="PTHR11552:SF123">
    <property type="entry name" value="GMC OXIDOREDUCTASE (AFU_ORTHOLOGUE AFUA_2G01770)-RELATED"/>
    <property type="match status" value="1"/>
</dbReference>
<dbReference type="PIRSF" id="PIRSF000137">
    <property type="entry name" value="Alcohol_oxidase"/>
    <property type="match status" value="1"/>
</dbReference>
<name>A0AAE0LZF0_9PEZI</name>
<dbReference type="InterPro" id="IPR000172">
    <property type="entry name" value="GMC_OxRdtase_N"/>
</dbReference>
<reference evidence="7" key="1">
    <citation type="journal article" date="2023" name="Mol. Phylogenet. Evol.">
        <title>Genome-scale phylogeny and comparative genomics of the fungal order Sordariales.</title>
        <authorList>
            <person name="Hensen N."/>
            <person name="Bonometti L."/>
            <person name="Westerberg I."/>
            <person name="Brannstrom I.O."/>
            <person name="Guillou S."/>
            <person name="Cros-Aarteil S."/>
            <person name="Calhoun S."/>
            <person name="Haridas S."/>
            <person name="Kuo A."/>
            <person name="Mondo S."/>
            <person name="Pangilinan J."/>
            <person name="Riley R."/>
            <person name="LaButti K."/>
            <person name="Andreopoulos B."/>
            <person name="Lipzen A."/>
            <person name="Chen C."/>
            <person name="Yan M."/>
            <person name="Daum C."/>
            <person name="Ng V."/>
            <person name="Clum A."/>
            <person name="Steindorff A."/>
            <person name="Ohm R.A."/>
            <person name="Martin F."/>
            <person name="Silar P."/>
            <person name="Natvig D.O."/>
            <person name="Lalanne C."/>
            <person name="Gautier V."/>
            <person name="Ament-Velasquez S.L."/>
            <person name="Kruys A."/>
            <person name="Hutchinson M.I."/>
            <person name="Powell A.J."/>
            <person name="Barry K."/>
            <person name="Miller A.N."/>
            <person name="Grigoriev I.V."/>
            <person name="Debuchy R."/>
            <person name="Gladieux P."/>
            <person name="Hiltunen Thoren M."/>
            <person name="Johannesson H."/>
        </authorList>
    </citation>
    <scope>NUCLEOTIDE SEQUENCE</scope>
    <source>
        <strain evidence="7">CBS 118394</strain>
    </source>
</reference>
<feature type="active site" description="Proton acceptor" evidence="2">
    <location>
        <position position="531"/>
    </location>
</feature>
<proteinExistence type="inferred from homology"/>